<organism evidence="9 10">
    <name type="scientific">Nonomuraea composti</name>
    <dbReference type="NCBI Taxonomy" id="2720023"/>
    <lineage>
        <taxon>Bacteria</taxon>
        <taxon>Bacillati</taxon>
        <taxon>Actinomycetota</taxon>
        <taxon>Actinomycetes</taxon>
        <taxon>Streptosporangiales</taxon>
        <taxon>Streptosporangiaceae</taxon>
        <taxon>Nonomuraea</taxon>
    </lineage>
</organism>
<dbReference type="InterPro" id="IPR036250">
    <property type="entry name" value="AcylCo_DH-like_C"/>
</dbReference>
<comment type="cofactor">
    <cofactor evidence="1 5">
        <name>FAD</name>
        <dbReference type="ChEBI" id="CHEBI:57692"/>
    </cofactor>
</comment>
<dbReference type="SUPFAM" id="SSF56645">
    <property type="entry name" value="Acyl-CoA dehydrogenase NM domain-like"/>
    <property type="match status" value="1"/>
</dbReference>
<reference evidence="9 10" key="1">
    <citation type="submission" date="2020-03" db="EMBL/GenBank/DDBJ databases">
        <title>WGS of actinomycetes isolated from Thailand.</title>
        <authorList>
            <person name="Thawai C."/>
        </authorList>
    </citation>
    <scope>NUCLEOTIDE SEQUENCE [LARGE SCALE GENOMIC DNA]</scope>
    <source>
        <strain evidence="9 10">FMUSA5-5</strain>
    </source>
</reference>
<dbReference type="Proteomes" id="UP000696294">
    <property type="component" value="Unassembled WGS sequence"/>
</dbReference>
<dbReference type="Pfam" id="PF02771">
    <property type="entry name" value="Acyl-CoA_dh_N"/>
    <property type="match status" value="1"/>
</dbReference>
<evidence type="ECO:0000313" key="9">
    <source>
        <dbReference type="EMBL" id="NJP96358.1"/>
    </source>
</evidence>
<evidence type="ECO:0000313" key="10">
    <source>
        <dbReference type="Proteomes" id="UP000696294"/>
    </source>
</evidence>
<dbReference type="Pfam" id="PF02770">
    <property type="entry name" value="Acyl-CoA_dh_M"/>
    <property type="match status" value="1"/>
</dbReference>
<dbReference type="CDD" id="cd00567">
    <property type="entry name" value="ACAD"/>
    <property type="match status" value="1"/>
</dbReference>
<protein>
    <submittedName>
        <fullName evidence="9">Acyl-CoA dehydrogenase family protein</fullName>
    </submittedName>
</protein>
<evidence type="ECO:0000256" key="2">
    <source>
        <dbReference type="ARBA" id="ARBA00009347"/>
    </source>
</evidence>
<dbReference type="InterPro" id="IPR037069">
    <property type="entry name" value="AcylCoA_DH/ox_N_sf"/>
</dbReference>
<dbReference type="Gene3D" id="1.20.140.10">
    <property type="entry name" value="Butyryl-CoA Dehydrogenase, subunit A, domain 3"/>
    <property type="match status" value="1"/>
</dbReference>
<evidence type="ECO:0000256" key="5">
    <source>
        <dbReference type="RuleBase" id="RU362125"/>
    </source>
</evidence>
<feature type="domain" description="Acyl-CoA dehydrogenase/oxidase C-terminal" evidence="6">
    <location>
        <begin position="232"/>
        <end position="377"/>
    </location>
</feature>
<dbReference type="PANTHER" id="PTHR43884">
    <property type="entry name" value="ACYL-COA DEHYDROGENASE"/>
    <property type="match status" value="1"/>
</dbReference>
<dbReference type="EMBL" id="JAATEP010000048">
    <property type="protein sequence ID" value="NJP96358.1"/>
    <property type="molecule type" value="Genomic_DNA"/>
</dbReference>
<comment type="similarity">
    <text evidence="2 5">Belongs to the acyl-CoA dehydrogenase family.</text>
</comment>
<comment type="caution">
    <text evidence="9">The sequence shown here is derived from an EMBL/GenBank/DDBJ whole genome shotgun (WGS) entry which is preliminary data.</text>
</comment>
<sequence length="556" mass="59874">MTRSRPPGEWLEDALGDPGAEGNVFSIAGLLELDRREEFPADACARLDELGLQRFYVPAEHGGGLRSYEDLLQVIRVLSRRDFTVALAHCKTYLGSVAVWVAGTPEQAAALARRVLGGEVVSLALTERDHGSDLLAGAVTATPGAFRHRIDGEKWLINNATRGDLVCVLARTGAPGEARGHSLFLVDKHALPEGTYRCLPKVPTHGVRGADISGIAFTGAEVPAGSMVGEPGGGLEVLLKALQITRTLCGGMSLGMAEHALRLATGFAERHRMFGRPLIELPQTARVLAEAYADLMVAEAVTVLSTRAVHSLTAEQSVISAIVKYYVPTLADQVINRLAKVLGARALLVDGPFQKVQRDHRIVGIFDGNTLVNLNALVNQFAGLARGYRRGLVDREGLDVAADLGRELPPLVPSRLSLLSRGGCSLVQDLPTRTSVDDQADGHVAELRRRADVVHGELARTRPASRDVPPELFELARRYAALYAGAACLRLRAGDGDDEDDQGSRRSRACLARVLGRRDEAVDGLLPVLRERVHDRRPLSALPYRSNSRGAVTHAV</sequence>
<dbReference type="InterPro" id="IPR009075">
    <property type="entry name" value="AcylCo_DH/oxidase_C"/>
</dbReference>
<proteinExistence type="inferred from homology"/>
<keyword evidence="4 5" id="KW-0274">FAD</keyword>
<dbReference type="Gene3D" id="2.40.110.10">
    <property type="entry name" value="Butyryl-CoA Dehydrogenase, subunit A, domain 2"/>
    <property type="match status" value="1"/>
</dbReference>
<dbReference type="InterPro" id="IPR006091">
    <property type="entry name" value="Acyl-CoA_Oxase/DH_mid-dom"/>
</dbReference>
<name>A0ABX1BNM1_9ACTN</name>
<dbReference type="Gene3D" id="1.10.540.10">
    <property type="entry name" value="Acyl-CoA dehydrogenase/oxidase, N-terminal domain"/>
    <property type="match status" value="1"/>
</dbReference>
<evidence type="ECO:0000256" key="1">
    <source>
        <dbReference type="ARBA" id="ARBA00001974"/>
    </source>
</evidence>
<keyword evidence="5" id="KW-0560">Oxidoreductase</keyword>
<keyword evidence="3 5" id="KW-0285">Flavoprotein</keyword>
<evidence type="ECO:0000259" key="8">
    <source>
        <dbReference type="Pfam" id="PF02771"/>
    </source>
</evidence>
<keyword evidence="10" id="KW-1185">Reference proteome</keyword>
<evidence type="ECO:0000256" key="4">
    <source>
        <dbReference type="ARBA" id="ARBA00022827"/>
    </source>
</evidence>
<feature type="domain" description="Acyl-CoA oxidase/dehydrogenase middle" evidence="7">
    <location>
        <begin position="123"/>
        <end position="218"/>
    </location>
</feature>
<evidence type="ECO:0000259" key="7">
    <source>
        <dbReference type="Pfam" id="PF02770"/>
    </source>
</evidence>
<feature type="domain" description="Acyl-CoA dehydrogenase/oxidase N-terminal" evidence="8">
    <location>
        <begin position="32"/>
        <end position="119"/>
    </location>
</feature>
<accession>A0ABX1BNM1</accession>
<evidence type="ECO:0000259" key="6">
    <source>
        <dbReference type="Pfam" id="PF00441"/>
    </source>
</evidence>
<dbReference type="InterPro" id="IPR009100">
    <property type="entry name" value="AcylCoA_DH/oxidase_NM_dom_sf"/>
</dbReference>
<dbReference type="SUPFAM" id="SSF47203">
    <property type="entry name" value="Acyl-CoA dehydrogenase C-terminal domain-like"/>
    <property type="match status" value="1"/>
</dbReference>
<dbReference type="InterPro" id="IPR046373">
    <property type="entry name" value="Acyl-CoA_Oxase/DH_mid-dom_sf"/>
</dbReference>
<dbReference type="InterPro" id="IPR013786">
    <property type="entry name" value="AcylCoA_DH/ox_N"/>
</dbReference>
<dbReference type="PANTHER" id="PTHR43884:SF19">
    <property type="entry name" value="ACYL-COA DEHYDROGENASE FADE4-RELATED"/>
    <property type="match status" value="1"/>
</dbReference>
<gene>
    <name evidence="9" type="ORF">HCN51_44185</name>
</gene>
<dbReference type="RefSeq" id="WP_168017958.1">
    <property type="nucleotide sequence ID" value="NZ_JAATEP010000048.1"/>
</dbReference>
<evidence type="ECO:0000256" key="3">
    <source>
        <dbReference type="ARBA" id="ARBA00022630"/>
    </source>
</evidence>
<dbReference type="Pfam" id="PF00441">
    <property type="entry name" value="Acyl-CoA_dh_1"/>
    <property type="match status" value="1"/>
</dbReference>